<dbReference type="CDD" id="cd00093">
    <property type="entry name" value="HTH_XRE"/>
    <property type="match status" value="1"/>
</dbReference>
<dbReference type="PROSITE" id="PS50943">
    <property type="entry name" value="HTH_CROC1"/>
    <property type="match status" value="1"/>
</dbReference>
<dbReference type="Pfam" id="PF01381">
    <property type="entry name" value="HTH_3"/>
    <property type="match status" value="1"/>
</dbReference>
<dbReference type="SMART" id="SM00530">
    <property type="entry name" value="HTH_XRE"/>
    <property type="match status" value="1"/>
</dbReference>
<protein>
    <submittedName>
        <fullName evidence="2">Type II toxin-antitoxin system HicB family antitoxin</fullName>
    </submittedName>
</protein>
<evidence type="ECO:0000313" key="2">
    <source>
        <dbReference type="EMBL" id="TGK94029.1"/>
    </source>
</evidence>
<dbReference type="InterPro" id="IPR001387">
    <property type="entry name" value="Cro/C1-type_HTH"/>
</dbReference>
<dbReference type="RefSeq" id="WP_135676897.1">
    <property type="nucleotide sequence ID" value="NZ_RQFP01000005.1"/>
</dbReference>
<evidence type="ECO:0000259" key="1">
    <source>
        <dbReference type="PROSITE" id="PS50943"/>
    </source>
</evidence>
<dbReference type="PANTHER" id="PTHR34504">
    <property type="entry name" value="ANTITOXIN HICB"/>
    <property type="match status" value="1"/>
</dbReference>
<name>A0A5F1Z7R0_9LEPT</name>
<dbReference type="Proteomes" id="UP000297891">
    <property type="component" value="Unassembled WGS sequence"/>
</dbReference>
<dbReference type="InterPro" id="IPR035069">
    <property type="entry name" value="TTHA1013/TTHA0281-like"/>
</dbReference>
<keyword evidence="3" id="KW-1185">Reference proteome</keyword>
<dbReference type="InterPro" id="IPR010982">
    <property type="entry name" value="Lambda_DNA-bd_dom_sf"/>
</dbReference>
<dbReference type="InterPro" id="IPR031807">
    <property type="entry name" value="HicB-like"/>
</dbReference>
<accession>A0A5F1Z7R0</accession>
<feature type="domain" description="HTH cro/C1-type" evidence="1">
    <location>
        <begin position="86"/>
        <end position="141"/>
    </location>
</feature>
<reference evidence="2" key="1">
    <citation type="journal article" date="2019" name="PLoS Negl. Trop. Dis.">
        <title>Revisiting the worldwide diversity of Leptospira species in the environment.</title>
        <authorList>
            <person name="Vincent A.T."/>
            <person name="Schiettekatte O."/>
            <person name="Bourhy P."/>
            <person name="Veyrier F.J."/>
            <person name="Picardeau M."/>
        </authorList>
    </citation>
    <scope>NUCLEOTIDE SEQUENCE [LARGE SCALE GENOMIC DNA]</scope>
    <source>
        <strain evidence="2">201800277</strain>
    </source>
</reference>
<dbReference type="Gene3D" id="1.10.260.40">
    <property type="entry name" value="lambda repressor-like DNA-binding domains"/>
    <property type="match status" value="1"/>
</dbReference>
<dbReference type="PANTHER" id="PTHR34504:SF2">
    <property type="entry name" value="UPF0150 PROTEIN SSL0259"/>
    <property type="match status" value="1"/>
</dbReference>
<sequence length="141" mass="16224">MKISYPAIIKYSSKEKVYNVEFPDLPGCFTFGDNENEAILNAQEALTGYLESIDSRKLNIPEPSKLKGKDIKFITPDKNVSFAIWLKKSREKQGLSQKQIAQKLNIAYQTYQKFEDPHKSNPTLKTIIRLEEVFHENLISV</sequence>
<dbReference type="InterPro" id="IPR051404">
    <property type="entry name" value="TA_system_antitoxin"/>
</dbReference>
<organism evidence="2 3">
    <name type="scientific">Leptospira brenneri</name>
    <dbReference type="NCBI Taxonomy" id="2023182"/>
    <lineage>
        <taxon>Bacteria</taxon>
        <taxon>Pseudomonadati</taxon>
        <taxon>Spirochaetota</taxon>
        <taxon>Spirochaetia</taxon>
        <taxon>Leptospirales</taxon>
        <taxon>Leptospiraceae</taxon>
        <taxon>Leptospira</taxon>
    </lineage>
</organism>
<comment type="caution">
    <text evidence="2">The sequence shown here is derived from an EMBL/GenBank/DDBJ whole genome shotgun (WGS) entry which is preliminary data.</text>
</comment>
<dbReference type="EMBL" id="RQFP01000005">
    <property type="protein sequence ID" value="TGK94029.1"/>
    <property type="molecule type" value="Genomic_DNA"/>
</dbReference>
<dbReference type="Pfam" id="PF15919">
    <property type="entry name" value="HicB_lk_antitox"/>
    <property type="match status" value="1"/>
</dbReference>
<evidence type="ECO:0000313" key="3">
    <source>
        <dbReference type="Proteomes" id="UP000297891"/>
    </source>
</evidence>
<dbReference type="OrthoDB" id="327875at2"/>
<dbReference type="SUPFAM" id="SSF143100">
    <property type="entry name" value="TTHA1013/TTHA0281-like"/>
    <property type="match status" value="1"/>
</dbReference>
<dbReference type="SUPFAM" id="SSF47413">
    <property type="entry name" value="lambda repressor-like DNA-binding domains"/>
    <property type="match status" value="1"/>
</dbReference>
<dbReference type="Gene3D" id="3.30.160.250">
    <property type="match status" value="1"/>
</dbReference>
<proteinExistence type="predicted"/>
<dbReference type="AlphaFoldDB" id="A0A5F1Z7R0"/>
<gene>
    <name evidence="2" type="ORF">EHQ30_11210</name>
</gene>
<dbReference type="GO" id="GO:0003677">
    <property type="term" value="F:DNA binding"/>
    <property type="evidence" value="ECO:0007669"/>
    <property type="project" value="InterPro"/>
</dbReference>